<comment type="caution">
    <text evidence="2">The sequence shown here is derived from an EMBL/GenBank/DDBJ whole genome shotgun (WGS) entry which is preliminary data.</text>
</comment>
<feature type="compositionally biased region" description="Basic and acidic residues" evidence="1">
    <location>
        <begin position="426"/>
        <end position="437"/>
    </location>
</feature>
<sequence length="437" mass="47419">MTSLTPLTDVFVQMCKSENKISTTENLSGATTLSQEISKRVSSIAKPFGDLMMYVRPLASEFADTLQHATDAVKRLSSSPETSEVTIDEDSTTTAAKTKGKHFSSDPHLTFSQAFGSGVSSVATTRSKSSLQATSQVSVLAIPSASRKKLSVKLVTPQEIFPRVRAPEQIAVRKNSSVLAVPQDFTPGASPATASRKKTAVLPTQQNLTPEAFPGTATLRTPSSVLATPENFIPTVSSKTEKLRKKPSVLEIPQDLIPGRSPPPPIKKPSTSLAIQQDLIPERVEALERNASPSTATERRLPSVAVKPKSISLPPGEIYEKSDQTSTLCPGLCSKSFKTRKKQQPQKGEEFNSTPLPSTTLSEKEAEPKKRYRCQNLGRPAQPVSDHEEVEEDQDTAYITPLAVVAAEDMGSDISSTEFLDEETKEEFPLQHEETET</sequence>
<name>A0ABD1ZPH4_9MARC</name>
<feature type="region of interest" description="Disordered" evidence="1">
    <location>
        <begin position="288"/>
        <end position="393"/>
    </location>
</feature>
<organism evidence="2 3">
    <name type="scientific">Riccia fluitans</name>
    <dbReference type="NCBI Taxonomy" id="41844"/>
    <lineage>
        <taxon>Eukaryota</taxon>
        <taxon>Viridiplantae</taxon>
        <taxon>Streptophyta</taxon>
        <taxon>Embryophyta</taxon>
        <taxon>Marchantiophyta</taxon>
        <taxon>Marchantiopsida</taxon>
        <taxon>Marchantiidae</taxon>
        <taxon>Marchantiales</taxon>
        <taxon>Ricciaceae</taxon>
        <taxon>Riccia</taxon>
    </lineage>
</organism>
<protein>
    <submittedName>
        <fullName evidence="2">Uncharacterized protein</fullName>
    </submittedName>
</protein>
<feature type="region of interest" description="Disordered" evidence="1">
    <location>
        <begin position="417"/>
        <end position="437"/>
    </location>
</feature>
<gene>
    <name evidence="2" type="ORF">R1flu_021491</name>
</gene>
<evidence type="ECO:0000313" key="2">
    <source>
        <dbReference type="EMBL" id="KAL2653363.1"/>
    </source>
</evidence>
<proteinExistence type="predicted"/>
<accession>A0ABD1ZPH4</accession>
<evidence type="ECO:0000256" key="1">
    <source>
        <dbReference type="SAM" id="MobiDB-lite"/>
    </source>
</evidence>
<feature type="compositionally biased region" description="Polar residues" evidence="1">
    <location>
        <begin position="351"/>
        <end position="361"/>
    </location>
</feature>
<feature type="region of interest" description="Disordered" evidence="1">
    <location>
        <begin position="74"/>
        <end position="93"/>
    </location>
</feature>
<dbReference type="EMBL" id="JBHFFA010000001">
    <property type="protein sequence ID" value="KAL2653363.1"/>
    <property type="molecule type" value="Genomic_DNA"/>
</dbReference>
<dbReference type="AlphaFoldDB" id="A0ABD1ZPH4"/>
<evidence type="ECO:0000313" key="3">
    <source>
        <dbReference type="Proteomes" id="UP001605036"/>
    </source>
</evidence>
<feature type="compositionally biased region" description="Polar residues" evidence="1">
    <location>
        <begin position="76"/>
        <end position="85"/>
    </location>
</feature>
<keyword evidence="3" id="KW-1185">Reference proteome</keyword>
<dbReference type="Proteomes" id="UP001605036">
    <property type="component" value="Unassembled WGS sequence"/>
</dbReference>
<reference evidence="2 3" key="1">
    <citation type="submission" date="2024-09" db="EMBL/GenBank/DDBJ databases">
        <title>Chromosome-scale assembly of Riccia fluitans.</title>
        <authorList>
            <person name="Paukszto L."/>
            <person name="Sawicki J."/>
            <person name="Karawczyk K."/>
            <person name="Piernik-Szablinska J."/>
            <person name="Szczecinska M."/>
            <person name="Mazdziarz M."/>
        </authorList>
    </citation>
    <scope>NUCLEOTIDE SEQUENCE [LARGE SCALE GENOMIC DNA]</scope>
    <source>
        <strain evidence="2">Rf_01</strain>
        <tissue evidence="2">Aerial parts of the thallus</tissue>
    </source>
</reference>